<name>A0A2P2NAH3_RHIMU</name>
<sequence length="36" mass="4269">MANTFQFDNLQELLMFDSVSQRQYNLTSKTSNSRPR</sequence>
<organism evidence="1">
    <name type="scientific">Rhizophora mucronata</name>
    <name type="common">Asiatic mangrove</name>
    <dbReference type="NCBI Taxonomy" id="61149"/>
    <lineage>
        <taxon>Eukaryota</taxon>
        <taxon>Viridiplantae</taxon>
        <taxon>Streptophyta</taxon>
        <taxon>Embryophyta</taxon>
        <taxon>Tracheophyta</taxon>
        <taxon>Spermatophyta</taxon>
        <taxon>Magnoliopsida</taxon>
        <taxon>eudicotyledons</taxon>
        <taxon>Gunneridae</taxon>
        <taxon>Pentapetalae</taxon>
        <taxon>rosids</taxon>
        <taxon>fabids</taxon>
        <taxon>Malpighiales</taxon>
        <taxon>Rhizophoraceae</taxon>
        <taxon>Rhizophora</taxon>
    </lineage>
</organism>
<proteinExistence type="predicted"/>
<protein>
    <submittedName>
        <fullName evidence="1">Uncharacterized protein</fullName>
    </submittedName>
</protein>
<reference evidence="1" key="1">
    <citation type="submission" date="2018-02" db="EMBL/GenBank/DDBJ databases">
        <title>Rhizophora mucronata_Transcriptome.</title>
        <authorList>
            <person name="Meera S.P."/>
            <person name="Sreeshan A."/>
            <person name="Augustine A."/>
        </authorList>
    </citation>
    <scope>NUCLEOTIDE SEQUENCE</scope>
    <source>
        <tissue evidence="1">Leaf</tissue>
    </source>
</reference>
<dbReference type="EMBL" id="GGEC01058916">
    <property type="protein sequence ID" value="MBX39400.1"/>
    <property type="molecule type" value="Transcribed_RNA"/>
</dbReference>
<accession>A0A2P2NAH3</accession>
<evidence type="ECO:0000313" key="1">
    <source>
        <dbReference type="EMBL" id="MBX39400.1"/>
    </source>
</evidence>
<dbReference type="AlphaFoldDB" id="A0A2P2NAH3"/>